<dbReference type="InterPro" id="IPR012818">
    <property type="entry name" value="CbiE"/>
</dbReference>
<dbReference type="PIRSF" id="PIRSF036428">
    <property type="entry name" value="CobL"/>
    <property type="match status" value="1"/>
</dbReference>
<dbReference type="NCBIfam" id="TIGR02467">
    <property type="entry name" value="CbiE"/>
    <property type="match status" value="1"/>
</dbReference>
<dbReference type="InterPro" id="IPR014777">
    <property type="entry name" value="4pyrrole_Mease_sub1"/>
</dbReference>
<evidence type="ECO:0000256" key="5">
    <source>
        <dbReference type="ARBA" id="ARBA00022691"/>
    </source>
</evidence>
<comment type="pathway">
    <text evidence="1">Cofactor biosynthesis; adenosylcobalamin biosynthesis.</text>
</comment>
<evidence type="ECO:0000256" key="2">
    <source>
        <dbReference type="ARBA" id="ARBA00022573"/>
    </source>
</evidence>
<dbReference type="InterPro" id="IPR050714">
    <property type="entry name" value="Cobalamin_biosynth_MTase"/>
</dbReference>
<keyword evidence="3" id="KW-0489">Methyltransferase</keyword>
<name>A0ABT9JAV7_9RHOB</name>
<evidence type="ECO:0000313" key="8">
    <source>
        <dbReference type="Proteomes" id="UP001224997"/>
    </source>
</evidence>
<keyword evidence="2" id="KW-0169">Cobalamin biosynthesis</keyword>
<evidence type="ECO:0000256" key="4">
    <source>
        <dbReference type="ARBA" id="ARBA00022679"/>
    </source>
</evidence>
<evidence type="ECO:0000256" key="1">
    <source>
        <dbReference type="ARBA" id="ARBA00004953"/>
    </source>
</evidence>
<keyword evidence="4" id="KW-0808">Transferase</keyword>
<dbReference type="PANTHER" id="PTHR43182:SF1">
    <property type="entry name" value="COBALT-PRECORRIN-7 C(5)-METHYLTRANSFERASE"/>
    <property type="match status" value="1"/>
</dbReference>
<dbReference type="RefSeq" id="WP_305962788.1">
    <property type="nucleotide sequence ID" value="NZ_JAVAMQ010000005.1"/>
</dbReference>
<dbReference type="Proteomes" id="UP001224997">
    <property type="component" value="Unassembled WGS sequence"/>
</dbReference>
<reference evidence="7 8" key="1">
    <citation type="submission" date="2023-08" db="EMBL/GenBank/DDBJ databases">
        <authorList>
            <person name="Park J.-S."/>
        </authorList>
    </citation>
    <scope>NUCLEOTIDE SEQUENCE [LARGE SCALE GENOMIC DNA]</scope>
    <source>
        <strain evidence="7 8">2205BS29-5</strain>
    </source>
</reference>
<dbReference type="CDD" id="cd02440">
    <property type="entry name" value="AdoMet_MTases"/>
    <property type="match status" value="1"/>
</dbReference>
<sequence length="397" mass="40986">MAADPWLTIIGLGEDGLAGLTDASRAALDGAEIVFGGPRHLALAGAGARGRDWPVPFDIAPVLACRGRPVAVLASGDPFWFGAGGSLAAQLEPGEWQAHPVPGSVSLAAARLGWRIEETDCLGLHAAPLAVLRARIAPCCRIIATQRDGRAPAELAQWLAAQGFGAMRMVVLERLGGPAERVREARAAGFKLSDIAAPVVVALCGADLPRGSGLARAAGLPDSDFAHDGQITRSAVRALTLAALAPRRGEALWDIGGGSGSISVEWALAGGRATCIEPRADRIATIRANIDGFGLQGRVAALQGSAPEALEGLAAPDAVFLGGGASAGLLDRLWTLLPPGARLVANAVTLDSEALLAAMQARQGGRLLRIDLAEAQPLGRMRGWQPQRPVVQWAVTR</sequence>
<feature type="domain" description="Tetrapyrrole methylase" evidence="6">
    <location>
        <begin position="7"/>
        <end position="187"/>
    </location>
</feature>
<dbReference type="NCBIfam" id="TIGR02469">
    <property type="entry name" value="CbiT"/>
    <property type="match status" value="1"/>
</dbReference>
<dbReference type="Gene3D" id="3.40.50.150">
    <property type="entry name" value="Vaccinia Virus protein VP39"/>
    <property type="match status" value="1"/>
</dbReference>
<dbReference type="PANTHER" id="PTHR43182">
    <property type="entry name" value="COBALT-PRECORRIN-6B C(15)-METHYLTRANSFERASE (DECARBOXYLATING)"/>
    <property type="match status" value="1"/>
</dbReference>
<organism evidence="7 8">
    <name type="scientific">Paracoccus spongiarum</name>
    <dbReference type="NCBI Taxonomy" id="3064387"/>
    <lineage>
        <taxon>Bacteria</taxon>
        <taxon>Pseudomonadati</taxon>
        <taxon>Pseudomonadota</taxon>
        <taxon>Alphaproteobacteria</taxon>
        <taxon>Rhodobacterales</taxon>
        <taxon>Paracoccaceae</taxon>
        <taxon>Paracoccus</taxon>
    </lineage>
</organism>
<evidence type="ECO:0000256" key="3">
    <source>
        <dbReference type="ARBA" id="ARBA00022603"/>
    </source>
</evidence>
<protein>
    <submittedName>
        <fullName evidence="7">Precorrin-6y C5,15-methyltransferase (Decarboxylating) subunit CbiE</fullName>
    </submittedName>
</protein>
<dbReference type="InterPro" id="IPR035996">
    <property type="entry name" value="4pyrrol_Methylase_sf"/>
</dbReference>
<dbReference type="Pfam" id="PF00590">
    <property type="entry name" value="TP_methylase"/>
    <property type="match status" value="1"/>
</dbReference>
<dbReference type="InterPro" id="IPR029063">
    <property type="entry name" value="SAM-dependent_MTases_sf"/>
</dbReference>
<keyword evidence="5" id="KW-0949">S-adenosyl-L-methionine</keyword>
<accession>A0ABT9JAV7</accession>
<dbReference type="InterPro" id="IPR006365">
    <property type="entry name" value="Cbl_synth_CobL"/>
</dbReference>
<evidence type="ECO:0000259" key="6">
    <source>
        <dbReference type="Pfam" id="PF00590"/>
    </source>
</evidence>
<proteinExistence type="predicted"/>
<dbReference type="SUPFAM" id="SSF53335">
    <property type="entry name" value="S-adenosyl-L-methionine-dependent methyltransferases"/>
    <property type="match status" value="1"/>
</dbReference>
<gene>
    <name evidence="7" type="primary">cbiE</name>
    <name evidence="7" type="ORF">Q5Y72_07525</name>
</gene>
<dbReference type="Gene3D" id="3.40.1010.10">
    <property type="entry name" value="Cobalt-precorrin-4 Transmethylase, Domain 1"/>
    <property type="match status" value="1"/>
</dbReference>
<comment type="caution">
    <text evidence="7">The sequence shown here is derived from an EMBL/GenBank/DDBJ whole genome shotgun (WGS) entry which is preliminary data.</text>
</comment>
<evidence type="ECO:0000313" key="7">
    <source>
        <dbReference type="EMBL" id="MDP5306940.1"/>
    </source>
</evidence>
<dbReference type="InterPro" id="IPR014008">
    <property type="entry name" value="Cbl_synth_MTase_CbiT"/>
</dbReference>
<keyword evidence="8" id="KW-1185">Reference proteome</keyword>
<dbReference type="InterPro" id="IPR000878">
    <property type="entry name" value="4pyrrol_Mease"/>
</dbReference>
<dbReference type="CDD" id="cd11644">
    <property type="entry name" value="Precorrin-6Y-MT"/>
    <property type="match status" value="1"/>
</dbReference>
<dbReference type="SUPFAM" id="SSF53790">
    <property type="entry name" value="Tetrapyrrole methylase"/>
    <property type="match status" value="1"/>
</dbReference>
<dbReference type="EMBL" id="JAVAMQ010000005">
    <property type="protein sequence ID" value="MDP5306940.1"/>
    <property type="molecule type" value="Genomic_DNA"/>
</dbReference>